<comment type="caution">
    <text evidence="2">The sequence shown here is derived from an EMBL/GenBank/DDBJ whole genome shotgun (WGS) entry which is preliminary data.</text>
</comment>
<feature type="region of interest" description="Disordered" evidence="1">
    <location>
        <begin position="49"/>
        <end position="76"/>
    </location>
</feature>
<gene>
    <name evidence="2" type="ORF">LCGC14_2576900</name>
</gene>
<proteinExistence type="predicted"/>
<evidence type="ECO:0000313" key="2">
    <source>
        <dbReference type="EMBL" id="KKL08335.1"/>
    </source>
</evidence>
<protein>
    <submittedName>
        <fullName evidence="2">Uncharacterized protein</fullName>
    </submittedName>
</protein>
<reference evidence="2" key="1">
    <citation type="journal article" date="2015" name="Nature">
        <title>Complex archaea that bridge the gap between prokaryotes and eukaryotes.</title>
        <authorList>
            <person name="Spang A."/>
            <person name="Saw J.H."/>
            <person name="Jorgensen S.L."/>
            <person name="Zaremba-Niedzwiedzka K."/>
            <person name="Martijn J."/>
            <person name="Lind A.E."/>
            <person name="van Eijk R."/>
            <person name="Schleper C."/>
            <person name="Guy L."/>
            <person name="Ettema T.J."/>
        </authorList>
    </citation>
    <scope>NUCLEOTIDE SEQUENCE</scope>
</reference>
<organism evidence="2">
    <name type="scientific">marine sediment metagenome</name>
    <dbReference type="NCBI Taxonomy" id="412755"/>
    <lineage>
        <taxon>unclassified sequences</taxon>
        <taxon>metagenomes</taxon>
        <taxon>ecological metagenomes</taxon>
    </lineage>
</organism>
<dbReference type="EMBL" id="LAZR01042918">
    <property type="protein sequence ID" value="KKL08335.1"/>
    <property type="molecule type" value="Genomic_DNA"/>
</dbReference>
<accession>A0A0F9AG04</accession>
<evidence type="ECO:0000256" key="1">
    <source>
        <dbReference type="SAM" id="MobiDB-lite"/>
    </source>
</evidence>
<sequence>GKTSEQLDIAEELAGSLSKPSTNRFAVTTAGGGASAPETPIERANRIIEAHQSEGHWRSGPKGGSSDGVKVTSDKD</sequence>
<dbReference type="AlphaFoldDB" id="A0A0F9AG04"/>
<feature type="non-terminal residue" evidence="2">
    <location>
        <position position="1"/>
    </location>
</feature>
<name>A0A0F9AG04_9ZZZZ</name>